<dbReference type="Gene3D" id="2.40.170.20">
    <property type="entry name" value="TonB-dependent receptor, beta-barrel domain"/>
    <property type="match status" value="1"/>
</dbReference>
<dbReference type="Gene3D" id="2.60.40.1120">
    <property type="entry name" value="Carboxypeptidase-like, regulatory domain"/>
    <property type="match status" value="1"/>
</dbReference>
<dbReference type="SUPFAM" id="SSF56935">
    <property type="entry name" value="Porins"/>
    <property type="match status" value="1"/>
</dbReference>
<evidence type="ECO:0000256" key="12">
    <source>
        <dbReference type="SAM" id="SignalP"/>
    </source>
</evidence>
<dbReference type="RefSeq" id="WP_188605369.1">
    <property type="nucleotide sequence ID" value="NZ_BMIC01000001.1"/>
</dbReference>
<keyword evidence="3 10" id="KW-1134">Transmembrane beta strand</keyword>
<dbReference type="InterPro" id="IPR037066">
    <property type="entry name" value="Plug_dom_sf"/>
</dbReference>
<dbReference type="GO" id="GO:0044718">
    <property type="term" value="P:siderophore transmembrane transport"/>
    <property type="evidence" value="ECO:0007669"/>
    <property type="project" value="TreeGrafter"/>
</dbReference>
<keyword evidence="2 10" id="KW-0813">Transport</keyword>
<evidence type="ECO:0000256" key="4">
    <source>
        <dbReference type="ARBA" id="ARBA00022692"/>
    </source>
</evidence>
<dbReference type="Proteomes" id="UP000598120">
    <property type="component" value="Unassembled WGS sequence"/>
</dbReference>
<comment type="similarity">
    <text evidence="10 11">Belongs to the TonB-dependent receptor family.</text>
</comment>
<keyword evidence="8" id="KW-0675">Receptor</keyword>
<dbReference type="GO" id="GO:0009279">
    <property type="term" value="C:cell outer membrane"/>
    <property type="evidence" value="ECO:0007669"/>
    <property type="project" value="UniProtKB-SubCell"/>
</dbReference>
<keyword evidence="5 12" id="KW-0732">Signal</keyword>
<evidence type="ECO:0000256" key="8">
    <source>
        <dbReference type="ARBA" id="ARBA00023170"/>
    </source>
</evidence>
<evidence type="ECO:0000256" key="10">
    <source>
        <dbReference type="PROSITE-ProRule" id="PRU01360"/>
    </source>
</evidence>
<keyword evidence="9 10" id="KW-0998">Cell outer membrane</keyword>
<dbReference type="Gene3D" id="2.170.130.10">
    <property type="entry name" value="TonB-dependent receptor, plug domain"/>
    <property type="match status" value="1"/>
</dbReference>
<dbReference type="InterPro" id="IPR008969">
    <property type="entry name" value="CarboxyPept-like_regulatory"/>
</dbReference>
<dbReference type="InterPro" id="IPR000531">
    <property type="entry name" value="Beta-barrel_TonB"/>
</dbReference>
<protein>
    <submittedName>
        <fullName evidence="15">Membrane protein</fullName>
    </submittedName>
</protein>
<evidence type="ECO:0000256" key="1">
    <source>
        <dbReference type="ARBA" id="ARBA00004571"/>
    </source>
</evidence>
<sequence length="927" mass="101086">MKTILKIIMLFSCALTYAQTTVKGNVTDNSGQPLPGANIIVVGTTTGTITDFDGNFTLNYNQNPPFTIQVSSVGFESKTEQITTNPQTVNIVLVEGTSLDEVVISASRTPERIFESPVTVERFGLKEIKNTASADFYDGLENLKGVDVNTNSLTFKSVNTRGFATFANTRFMQLVDGMDNSTPALNFPIGNLVGMNETDVLSVELLPGAASALYGANAFNGILFMRSKNPFDFQGISGYHKQGITSQDAGGDNTYRDSGIRAAYKFSDYFAAKVNFGWLKGTDWTANNYQGKPGTGDTRASLGYDGYNIYGDEVATNINGVAQTLEGLGILPAGANALVPSVTVSRTGYEERDLTDYNAESIKADWGLYFRPWANDFEIQYVGKVGTGSTIYQGTNRYNIDGFTQQQHKIEVKNDNFFLRGYVVADKAGDSYDMVFTGININRAWKDDNTWFGQYTGAYVQATLGGATDAQAHAIARQTAETGRYEPGSPEFIAAYNASISNPDLATGSRFQDASKYYHADGNYNFSHLWDAVDIQVGGSYRKYSLNSSGTIYTDYDGPIDYSEYGVYTQLQKEFDLNGGMSLKLTGSARYDKSEFFDGFVSPRISAGLSVNENHNIRASVQTGFRNPTTQDLFIGLDAGRAILVGSAPDNLDRYYDSYDISTAGQVAFGQPATVTQTGAAAYTNSYLASSVSAFAASSNPADLVIGNSALVKPEKITSMEVGYRGKLDKVIVDMSVYYNKYQDFISGENVVAPFYGTVGDNSLSIAAIANGDYQVYQTYTNSKADVNSYGGSIGLSTKIFGNFDLGGSYTYTKQDFDENAFPDFRTNFNTPEHKAKASFGNTDLFKNFGFNVAWRWSDTYFWQATFGDGDIPSYHTVDAQINLKVPSLKSSFKAGATNLLGDEYFTAIGVGNIGSMYYVSWTINNL</sequence>
<dbReference type="SUPFAM" id="SSF49464">
    <property type="entry name" value="Carboxypeptidase regulatory domain-like"/>
    <property type="match status" value="1"/>
</dbReference>
<accession>A0A8J2TRK1</accession>
<dbReference type="PANTHER" id="PTHR30069">
    <property type="entry name" value="TONB-DEPENDENT OUTER MEMBRANE RECEPTOR"/>
    <property type="match status" value="1"/>
</dbReference>
<dbReference type="PROSITE" id="PS52016">
    <property type="entry name" value="TONB_DEPENDENT_REC_3"/>
    <property type="match status" value="1"/>
</dbReference>
<dbReference type="InterPro" id="IPR036942">
    <property type="entry name" value="Beta-barrel_TonB_sf"/>
</dbReference>
<comment type="caution">
    <text evidence="15">The sequence shown here is derived from an EMBL/GenBank/DDBJ whole genome shotgun (WGS) entry which is preliminary data.</text>
</comment>
<evidence type="ECO:0000256" key="2">
    <source>
        <dbReference type="ARBA" id="ARBA00022448"/>
    </source>
</evidence>
<evidence type="ECO:0000256" key="6">
    <source>
        <dbReference type="ARBA" id="ARBA00023077"/>
    </source>
</evidence>
<evidence type="ECO:0000256" key="7">
    <source>
        <dbReference type="ARBA" id="ARBA00023136"/>
    </source>
</evidence>
<keyword evidence="7 10" id="KW-0472">Membrane</keyword>
<feature type="domain" description="TonB-dependent receptor plug" evidence="14">
    <location>
        <begin position="114"/>
        <end position="222"/>
    </location>
</feature>
<proteinExistence type="inferred from homology"/>
<comment type="subcellular location">
    <subcellularLocation>
        <location evidence="1 10">Cell outer membrane</location>
        <topology evidence="1 10">Multi-pass membrane protein</topology>
    </subcellularLocation>
</comment>
<dbReference type="EMBL" id="BMIC01000001">
    <property type="protein sequence ID" value="GFZ82707.1"/>
    <property type="molecule type" value="Genomic_DNA"/>
</dbReference>
<evidence type="ECO:0000256" key="9">
    <source>
        <dbReference type="ARBA" id="ARBA00023237"/>
    </source>
</evidence>
<evidence type="ECO:0000256" key="3">
    <source>
        <dbReference type="ARBA" id="ARBA00022452"/>
    </source>
</evidence>
<evidence type="ECO:0000259" key="14">
    <source>
        <dbReference type="Pfam" id="PF07715"/>
    </source>
</evidence>
<name>A0A8J2TRK1_9FLAO</name>
<evidence type="ECO:0000256" key="5">
    <source>
        <dbReference type="ARBA" id="ARBA00022729"/>
    </source>
</evidence>
<evidence type="ECO:0000259" key="13">
    <source>
        <dbReference type="Pfam" id="PF00593"/>
    </source>
</evidence>
<dbReference type="AlphaFoldDB" id="A0A8J2TRK1"/>
<dbReference type="Pfam" id="PF00593">
    <property type="entry name" value="TonB_dep_Rec_b-barrel"/>
    <property type="match status" value="1"/>
</dbReference>
<dbReference type="InterPro" id="IPR039426">
    <property type="entry name" value="TonB-dep_rcpt-like"/>
</dbReference>
<evidence type="ECO:0000256" key="11">
    <source>
        <dbReference type="RuleBase" id="RU003357"/>
    </source>
</evidence>
<reference evidence="15 16" key="1">
    <citation type="journal article" date="2014" name="Int. J. Syst. Evol. Microbiol.">
        <title>Complete genome sequence of Corynebacterium casei LMG S-19264T (=DSM 44701T), isolated from a smear-ripened cheese.</title>
        <authorList>
            <consortium name="US DOE Joint Genome Institute (JGI-PGF)"/>
            <person name="Walter F."/>
            <person name="Albersmeier A."/>
            <person name="Kalinowski J."/>
            <person name="Ruckert C."/>
        </authorList>
    </citation>
    <scope>NUCLEOTIDE SEQUENCE [LARGE SCALE GENOMIC DNA]</scope>
    <source>
        <strain evidence="15 16">CGMCC 1.15295</strain>
    </source>
</reference>
<dbReference type="InterPro" id="IPR012910">
    <property type="entry name" value="Plug_dom"/>
</dbReference>
<feature type="chain" id="PRO_5035306027" evidence="12">
    <location>
        <begin position="19"/>
        <end position="927"/>
    </location>
</feature>
<evidence type="ECO:0000313" key="15">
    <source>
        <dbReference type="EMBL" id="GFZ82707.1"/>
    </source>
</evidence>
<dbReference type="GO" id="GO:0015344">
    <property type="term" value="F:siderophore uptake transmembrane transporter activity"/>
    <property type="evidence" value="ECO:0007669"/>
    <property type="project" value="TreeGrafter"/>
</dbReference>
<dbReference type="Pfam" id="PF13715">
    <property type="entry name" value="CarbopepD_reg_2"/>
    <property type="match status" value="1"/>
</dbReference>
<keyword evidence="6 11" id="KW-0798">TonB box</keyword>
<organism evidence="15 16">
    <name type="scientific">Aquaticitalea lipolytica</name>
    <dbReference type="NCBI Taxonomy" id="1247562"/>
    <lineage>
        <taxon>Bacteria</taxon>
        <taxon>Pseudomonadati</taxon>
        <taxon>Bacteroidota</taxon>
        <taxon>Flavobacteriia</taxon>
        <taxon>Flavobacteriales</taxon>
        <taxon>Flavobacteriaceae</taxon>
        <taxon>Aquaticitalea</taxon>
    </lineage>
</organism>
<keyword evidence="4 10" id="KW-0812">Transmembrane</keyword>
<dbReference type="PANTHER" id="PTHR30069:SF29">
    <property type="entry name" value="HEMOGLOBIN AND HEMOGLOBIN-HAPTOGLOBIN-BINDING PROTEIN 1-RELATED"/>
    <property type="match status" value="1"/>
</dbReference>
<gene>
    <name evidence="15" type="ORF">GCM10011531_11660</name>
</gene>
<feature type="domain" description="TonB-dependent receptor-like beta-barrel" evidence="13">
    <location>
        <begin position="391"/>
        <end position="900"/>
    </location>
</feature>
<evidence type="ECO:0000313" key="16">
    <source>
        <dbReference type="Proteomes" id="UP000598120"/>
    </source>
</evidence>
<keyword evidence="16" id="KW-1185">Reference proteome</keyword>
<dbReference type="Pfam" id="PF07715">
    <property type="entry name" value="Plug"/>
    <property type="match status" value="1"/>
</dbReference>
<feature type="signal peptide" evidence="12">
    <location>
        <begin position="1"/>
        <end position="18"/>
    </location>
</feature>